<organism evidence="4 5">
    <name type="scientific">Paenimyroides viscosum</name>
    <dbReference type="NCBI Taxonomy" id="2488729"/>
    <lineage>
        <taxon>Bacteria</taxon>
        <taxon>Pseudomonadati</taxon>
        <taxon>Bacteroidota</taxon>
        <taxon>Flavobacteriia</taxon>
        <taxon>Flavobacteriales</taxon>
        <taxon>Flavobacteriaceae</taxon>
        <taxon>Paenimyroides</taxon>
    </lineage>
</organism>
<reference evidence="4 5" key="1">
    <citation type="submission" date="2018-11" db="EMBL/GenBank/DDBJ databases">
        <title>Flavobacterium sp. nov., YIM 102796 draft genome.</title>
        <authorList>
            <person name="Li G."/>
            <person name="Jiang Y."/>
        </authorList>
    </citation>
    <scope>NUCLEOTIDE SEQUENCE [LARGE SCALE GENOMIC DNA]</scope>
    <source>
        <strain evidence="4 5">YIM 102796</strain>
    </source>
</reference>
<dbReference type="OrthoDB" id="8870348at2"/>
<dbReference type="PANTHER" id="PTHR43201">
    <property type="entry name" value="ACYL-COA SYNTHETASE"/>
    <property type="match status" value="1"/>
</dbReference>
<gene>
    <name evidence="4" type="ORF">EG242_04675</name>
</gene>
<comment type="similarity">
    <text evidence="1">Belongs to the ATP-dependent AMP-binding enzyme family.</text>
</comment>
<dbReference type="InterPro" id="IPR045851">
    <property type="entry name" value="AMP-bd_C_sf"/>
</dbReference>
<dbReference type="InterPro" id="IPR000873">
    <property type="entry name" value="AMP-dep_synth/lig_dom"/>
</dbReference>
<keyword evidence="2 4" id="KW-0436">Ligase</keyword>
<sequence length="349" mass="39498">MEKKICIHPDFKLNGHTYNKESISELAITLIRDGEAHEKDLGNLILEWFDDNDYISLTTSGTTGKPKEVKLSKEAMEASALATGEFFRLQPKDKALLCLPTHYIAGKMMFIRAVVLGLELDFVNPTKEPLKNNDKIYDFVAMVPLQVHNSITQIEQCKTLIVGGAKLNENTKSILNEMMVNVYETYGMTETITHIAAKRINENYFTVLPHANISQDERGCLVIEAPLVSDNLIVTNDLVEMPNDIQFAWIGRYDNLVNSGGVKLVPEIIEQKLADYIPYRFYVIGKEDVELGQKLVLVIEHAPYTLVPEAFSSLEKFEKPKETIFVNKFKETPTGKVLRRETINESVQV</sequence>
<dbReference type="Pfam" id="PF00501">
    <property type="entry name" value="AMP-binding"/>
    <property type="match status" value="1"/>
</dbReference>
<dbReference type="EMBL" id="RQTJ01000007">
    <property type="protein sequence ID" value="RRA95735.1"/>
    <property type="molecule type" value="Genomic_DNA"/>
</dbReference>
<dbReference type="RefSeq" id="WP_124898749.1">
    <property type="nucleotide sequence ID" value="NZ_RQTJ01000007.1"/>
</dbReference>
<dbReference type="InterPro" id="IPR042099">
    <property type="entry name" value="ANL_N_sf"/>
</dbReference>
<evidence type="ECO:0000313" key="5">
    <source>
        <dbReference type="Proteomes" id="UP000268372"/>
    </source>
</evidence>
<evidence type="ECO:0000259" key="3">
    <source>
        <dbReference type="Pfam" id="PF00501"/>
    </source>
</evidence>
<name>A0A3P1B451_9FLAO</name>
<dbReference type="Gene3D" id="3.30.300.30">
    <property type="match status" value="1"/>
</dbReference>
<dbReference type="SUPFAM" id="SSF56801">
    <property type="entry name" value="Acetyl-CoA synthetase-like"/>
    <property type="match status" value="1"/>
</dbReference>
<dbReference type="Proteomes" id="UP000268372">
    <property type="component" value="Unassembled WGS sequence"/>
</dbReference>
<accession>A0A3P1B451</accession>
<dbReference type="GO" id="GO:0006631">
    <property type="term" value="P:fatty acid metabolic process"/>
    <property type="evidence" value="ECO:0007669"/>
    <property type="project" value="TreeGrafter"/>
</dbReference>
<keyword evidence="5" id="KW-1185">Reference proteome</keyword>
<evidence type="ECO:0000256" key="1">
    <source>
        <dbReference type="ARBA" id="ARBA00006432"/>
    </source>
</evidence>
<dbReference type="Gene3D" id="3.40.50.12780">
    <property type="entry name" value="N-terminal domain of ligase-like"/>
    <property type="match status" value="1"/>
</dbReference>
<dbReference type="GO" id="GO:0031956">
    <property type="term" value="F:medium-chain fatty acid-CoA ligase activity"/>
    <property type="evidence" value="ECO:0007669"/>
    <property type="project" value="TreeGrafter"/>
</dbReference>
<evidence type="ECO:0000313" key="4">
    <source>
        <dbReference type="EMBL" id="RRA95735.1"/>
    </source>
</evidence>
<evidence type="ECO:0000256" key="2">
    <source>
        <dbReference type="ARBA" id="ARBA00022598"/>
    </source>
</evidence>
<feature type="domain" description="AMP-dependent synthetase/ligase" evidence="3">
    <location>
        <begin position="57"/>
        <end position="197"/>
    </location>
</feature>
<proteinExistence type="inferred from homology"/>
<dbReference type="AlphaFoldDB" id="A0A3P1B451"/>
<dbReference type="PANTHER" id="PTHR43201:SF5">
    <property type="entry name" value="MEDIUM-CHAIN ACYL-COA LIGASE ACSF2, MITOCHONDRIAL"/>
    <property type="match status" value="1"/>
</dbReference>
<comment type="caution">
    <text evidence="4">The sequence shown here is derived from an EMBL/GenBank/DDBJ whole genome shotgun (WGS) entry which is preliminary data.</text>
</comment>
<protein>
    <submittedName>
        <fullName evidence="4">O-succinylbenzoic acid--CoA ligase</fullName>
    </submittedName>
</protein>